<evidence type="ECO:0000313" key="2">
    <source>
        <dbReference type="EMBL" id="RMC11954.1"/>
    </source>
</evidence>
<reference evidence="2 3" key="1">
    <citation type="submission" date="2018-07" db="EMBL/GenBank/DDBJ databases">
        <title>A high quality draft genome assembly of the barn swallow (H. rustica rustica).</title>
        <authorList>
            <person name="Formenti G."/>
            <person name="Chiara M."/>
            <person name="Poveda L."/>
            <person name="Francoijs K.-J."/>
            <person name="Bonisoli-Alquati A."/>
            <person name="Canova L."/>
            <person name="Gianfranceschi L."/>
            <person name="Horner D.S."/>
            <person name="Saino N."/>
        </authorList>
    </citation>
    <scope>NUCLEOTIDE SEQUENCE [LARGE SCALE GENOMIC DNA]</scope>
    <source>
        <strain evidence="2">Chelidonia</strain>
        <tissue evidence="2">Blood</tissue>
    </source>
</reference>
<accession>A0A3M0KL50</accession>
<gene>
    <name evidence="2" type="ORF">DUI87_11084</name>
</gene>
<keyword evidence="3" id="KW-1185">Reference proteome</keyword>
<comment type="caution">
    <text evidence="2">The sequence shown here is derived from an EMBL/GenBank/DDBJ whole genome shotgun (WGS) entry which is preliminary data.</text>
</comment>
<feature type="compositionally biased region" description="Basic and acidic residues" evidence="1">
    <location>
        <begin position="128"/>
        <end position="152"/>
    </location>
</feature>
<name>A0A3M0KL50_HIRRU</name>
<evidence type="ECO:0000313" key="3">
    <source>
        <dbReference type="Proteomes" id="UP000269221"/>
    </source>
</evidence>
<dbReference type="AlphaFoldDB" id="A0A3M0KL50"/>
<organism evidence="2 3">
    <name type="scientific">Hirundo rustica rustica</name>
    <dbReference type="NCBI Taxonomy" id="333673"/>
    <lineage>
        <taxon>Eukaryota</taxon>
        <taxon>Metazoa</taxon>
        <taxon>Chordata</taxon>
        <taxon>Craniata</taxon>
        <taxon>Vertebrata</taxon>
        <taxon>Euteleostomi</taxon>
        <taxon>Archelosauria</taxon>
        <taxon>Archosauria</taxon>
        <taxon>Dinosauria</taxon>
        <taxon>Saurischia</taxon>
        <taxon>Theropoda</taxon>
        <taxon>Coelurosauria</taxon>
        <taxon>Aves</taxon>
        <taxon>Neognathae</taxon>
        <taxon>Neoaves</taxon>
        <taxon>Telluraves</taxon>
        <taxon>Australaves</taxon>
        <taxon>Passeriformes</taxon>
        <taxon>Sylvioidea</taxon>
        <taxon>Hirundinidae</taxon>
        <taxon>Hirundo</taxon>
    </lineage>
</organism>
<feature type="region of interest" description="Disordered" evidence="1">
    <location>
        <begin position="128"/>
        <end position="159"/>
    </location>
</feature>
<dbReference type="EMBL" id="QRBI01000107">
    <property type="protein sequence ID" value="RMC11954.1"/>
    <property type="molecule type" value="Genomic_DNA"/>
</dbReference>
<protein>
    <submittedName>
        <fullName evidence="2">Uncharacterized protein</fullName>
    </submittedName>
</protein>
<dbReference type="Proteomes" id="UP000269221">
    <property type="component" value="Unassembled WGS sequence"/>
</dbReference>
<sequence>MLMQTLLAWKKISKSQHLSSAIEFQDENLNAEYKKNQFCKLSGSRGCGCGAEFLTQSADESVAGQHHCKPLSLYFRSHYPIVLHMFSPLAMDRAKDISGPPRDTCDIENTFSKGFVEDVDAQVRAMAREKTAQKKEIPRRGDCPGEEKKKQQALEQTFP</sequence>
<evidence type="ECO:0000256" key="1">
    <source>
        <dbReference type="SAM" id="MobiDB-lite"/>
    </source>
</evidence>
<proteinExistence type="predicted"/>